<keyword evidence="1" id="KW-0732">Signal</keyword>
<organism evidence="2 3">
    <name type="scientific">Rhizobium helianthi</name>
    <dbReference type="NCBI Taxonomy" id="1132695"/>
    <lineage>
        <taxon>Bacteria</taxon>
        <taxon>Pseudomonadati</taxon>
        <taxon>Pseudomonadota</taxon>
        <taxon>Alphaproteobacteria</taxon>
        <taxon>Hyphomicrobiales</taxon>
        <taxon>Rhizobiaceae</taxon>
        <taxon>Rhizobium/Agrobacterium group</taxon>
        <taxon>Rhizobium</taxon>
    </lineage>
</organism>
<evidence type="ECO:0000313" key="2">
    <source>
        <dbReference type="EMBL" id="MFD1744077.1"/>
    </source>
</evidence>
<comment type="caution">
    <text evidence="2">The sequence shown here is derived from an EMBL/GenBank/DDBJ whole genome shotgun (WGS) entry which is preliminary data.</text>
</comment>
<gene>
    <name evidence="2" type="ORF">ACFSE1_01260</name>
</gene>
<accession>A0ABW4LZI8</accession>
<dbReference type="InterPro" id="IPR010321">
    <property type="entry name" value="DUF922"/>
</dbReference>
<dbReference type="Proteomes" id="UP001597322">
    <property type="component" value="Unassembled WGS sequence"/>
</dbReference>
<keyword evidence="2" id="KW-0645">Protease</keyword>
<keyword evidence="2" id="KW-0378">Hydrolase</keyword>
<dbReference type="EMBL" id="JBHUEQ010000003">
    <property type="protein sequence ID" value="MFD1744077.1"/>
    <property type="molecule type" value="Genomic_DNA"/>
</dbReference>
<dbReference type="Pfam" id="PF06037">
    <property type="entry name" value="DUF922"/>
    <property type="match status" value="1"/>
</dbReference>
<reference evidence="3" key="1">
    <citation type="journal article" date="2019" name="Int. J. Syst. Evol. Microbiol.">
        <title>The Global Catalogue of Microorganisms (GCM) 10K type strain sequencing project: providing services to taxonomists for standard genome sequencing and annotation.</title>
        <authorList>
            <consortium name="The Broad Institute Genomics Platform"/>
            <consortium name="The Broad Institute Genome Sequencing Center for Infectious Disease"/>
            <person name="Wu L."/>
            <person name="Ma J."/>
        </authorList>
    </citation>
    <scope>NUCLEOTIDE SEQUENCE [LARGE SCALE GENOMIC DNA]</scope>
    <source>
        <strain evidence="3">CG52</strain>
    </source>
</reference>
<feature type="chain" id="PRO_5046400991" evidence="1">
    <location>
        <begin position="27"/>
        <end position="207"/>
    </location>
</feature>
<keyword evidence="3" id="KW-1185">Reference proteome</keyword>
<dbReference type="RefSeq" id="WP_377395395.1">
    <property type="nucleotide sequence ID" value="NZ_JBHUEQ010000003.1"/>
</dbReference>
<proteinExistence type="predicted"/>
<evidence type="ECO:0000313" key="3">
    <source>
        <dbReference type="Proteomes" id="UP001597322"/>
    </source>
</evidence>
<sequence length="207" mass="23586">MFPVRRTRNVFGAILLAHLFAGPATAEPQIAKTYSYFSIGGKTADDLDAELQKRGPLTRATGFRHPGATEIRFGGEVTYMESEGRCTIGDVKVTLRTHITLPRWKNRRRADGTLGLIWDTLAADIKRHEERHAEIARSYARDLQRKLKALSARRTCKDLEADVSQLTRQMIADHDKDQLRFDTVESQNFDARMMRLLRNRTGMNAKN</sequence>
<name>A0ABW4LZI8_9HYPH</name>
<dbReference type="GO" id="GO:0008233">
    <property type="term" value="F:peptidase activity"/>
    <property type="evidence" value="ECO:0007669"/>
    <property type="project" value="UniProtKB-KW"/>
</dbReference>
<evidence type="ECO:0000256" key="1">
    <source>
        <dbReference type="SAM" id="SignalP"/>
    </source>
</evidence>
<feature type="signal peptide" evidence="1">
    <location>
        <begin position="1"/>
        <end position="26"/>
    </location>
</feature>
<dbReference type="GO" id="GO:0006508">
    <property type="term" value="P:proteolysis"/>
    <property type="evidence" value="ECO:0007669"/>
    <property type="project" value="UniProtKB-KW"/>
</dbReference>
<dbReference type="PIRSF" id="PIRSF010521">
    <property type="entry name" value="DUF922_bac"/>
    <property type="match status" value="1"/>
</dbReference>
<protein>
    <submittedName>
        <fullName evidence="2">DUF922 domain-containing Zn-dependent protease</fullName>
    </submittedName>
</protein>